<evidence type="ECO:0000256" key="6">
    <source>
        <dbReference type="SAM" id="Phobius"/>
    </source>
</evidence>
<proteinExistence type="predicted"/>
<evidence type="ECO:0000256" key="4">
    <source>
        <dbReference type="ARBA" id="ARBA00022679"/>
    </source>
</evidence>
<evidence type="ECO:0000259" key="7">
    <source>
        <dbReference type="Pfam" id="PF04577"/>
    </source>
</evidence>
<keyword evidence="6" id="KW-0812">Transmembrane</keyword>
<comment type="pathway">
    <text evidence="2">Glycan metabolism.</text>
</comment>
<gene>
    <name evidence="8" type="ORF">LUZ61_004463</name>
</gene>
<reference evidence="8 9" key="1">
    <citation type="journal article" date="2022" name="Cell">
        <title>Repeat-based holocentromeres influence genome architecture and karyotype evolution.</title>
        <authorList>
            <person name="Hofstatter P.G."/>
            <person name="Thangavel G."/>
            <person name="Lux T."/>
            <person name="Neumann P."/>
            <person name="Vondrak T."/>
            <person name="Novak P."/>
            <person name="Zhang M."/>
            <person name="Costa L."/>
            <person name="Castellani M."/>
            <person name="Scott A."/>
            <person name="Toegelov H."/>
            <person name="Fuchs J."/>
            <person name="Mata-Sucre Y."/>
            <person name="Dias Y."/>
            <person name="Vanzela A.L.L."/>
            <person name="Huettel B."/>
            <person name="Almeida C.C.S."/>
            <person name="Simkova H."/>
            <person name="Souza G."/>
            <person name="Pedrosa-Harand A."/>
            <person name="Macas J."/>
            <person name="Mayer K.F.X."/>
            <person name="Houben A."/>
            <person name="Marques A."/>
        </authorList>
    </citation>
    <scope>NUCLEOTIDE SEQUENCE [LARGE SCALE GENOMIC DNA]</scope>
    <source>
        <strain evidence="8">RhyTen1mFocal</strain>
    </source>
</reference>
<dbReference type="PANTHER" id="PTHR20961">
    <property type="entry name" value="GLYCOSYLTRANSFERASE"/>
    <property type="match status" value="1"/>
</dbReference>
<evidence type="ECO:0000313" key="9">
    <source>
        <dbReference type="Proteomes" id="UP001210211"/>
    </source>
</evidence>
<protein>
    <recommendedName>
        <fullName evidence="7">Glycosyltransferase 61 catalytic domain-containing protein</fullName>
    </recommendedName>
</protein>
<dbReference type="InterPro" id="IPR049625">
    <property type="entry name" value="Glyco_transf_61_cat"/>
</dbReference>
<keyword evidence="3" id="KW-0328">Glycosyltransferase</keyword>
<evidence type="ECO:0000256" key="5">
    <source>
        <dbReference type="ARBA" id="ARBA00023180"/>
    </source>
</evidence>
<comment type="caution">
    <text evidence="8">The sequence shown here is derived from an EMBL/GenBank/DDBJ whole genome shotgun (WGS) entry which is preliminary data.</text>
</comment>
<feature type="domain" description="Glycosyltransferase 61 catalytic" evidence="7">
    <location>
        <begin position="268"/>
        <end position="370"/>
    </location>
</feature>
<dbReference type="AlphaFoldDB" id="A0AAD5ZMW5"/>
<accession>A0AAD5ZMW5</accession>
<evidence type="ECO:0000256" key="1">
    <source>
        <dbReference type="ARBA" id="ARBA00004323"/>
    </source>
</evidence>
<organism evidence="8 9">
    <name type="scientific">Rhynchospora tenuis</name>
    <dbReference type="NCBI Taxonomy" id="198213"/>
    <lineage>
        <taxon>Eukaryota</taxon>
        <taxon>Viridiplantae</taxon>
        <taxon>Streptophyta</taxon>
        <taxon>Embryophyta</taxon>
        <taxon>Tracheophyta</taxon>
        <taxon>Spermatophyta</taxon>
        <taxon>Magnoliopsida</taxon>
        <taxon>Liliopsida</taxon>
        <taxon>Poales</taxon>
        <taxon>Cyperaceae</taxon>
        <taxon>Cyperoideae</taxon>
        <taxon>Rhynchosporeae</taxon>
        <taxon>Rhynchospora</taxon>
    </lineage>
</organism>
<dbReference type="EMBL" id="JAMRDG010000001">
    <property type="protein sequence ID" value="KAJ3700758.1"/>
    <property type="molecule type" value="Genomic_DNA"/>
</dbReference>
<evidence type="ECO:0000256" key="3">
    <source>
        <dbReference type="ARBA" id="ARBA00022676"/>
    </source>
</evidence>
<sequence>MKKEKANFLQIIRNFTQSQPFKLRFAFILTSVVVILAFNATSEWNFLESLYYDSVAVMEGDEVRITSEYLEEMSLSNKTDVLCDFRSARSDFCEIKDFTQIIGHSSILNYYSPFTNRSLQAHKSFKIKPHPRKHDKIALAHVKEISIEPVSFNQTPPHCTMMHIAPAIVFSTGGYTGNMFHDFTDVLIPLFITSFPFHGQVHFLIGEMQPWWIKKYRPFLEELTQYELINLNKVRRGLCYSHAIVGLQFHKEMSIDPKKTDSKYSMVNFAQIMRKSFGLERENATMLGIHNGNKPRLLIISRKKTRSFTNVKEVIKMASNLGYQVLVQEPNSRSKLRKFAHIVNSCDVLMGVHGAGLTNLVFLPSNAVVIQIVPLGELEKLSKEYFGIPALDMNLKYLQYNISIEESTLIEKYPKDHVVFQDPSSIRRKGWAALRSTYLVNQNVKLDVTRFSYTLLEALKLLHHYQ</sequence>
<dbReference type="Proteomes" id="UP001210211">
    <property type="component" value="Unassembled WGS sequence"/>
</dbReference>
<feature type="transmembrane region" description="Helical" evidence="6">
    <location>
        <begin position="21"/>
        <end position="40"/>
    </location>
</feature>
<name>A0AAD5ZMW5_9POAL</name>
<evidence type="ECO:0000256" key="2">
    <source>
        <dbReference type="ARBA" id="ARBA00004881"/>
    </source>
</evidence>
<evidence type="ECO:0000313" key="8">
    <source>
        <dbReference type="EMBL" id="KAJ3700758.1"/>
    </source>
</evidence>
<comment type="subcellular location">
    <subcellularLocation>
        <location evidence="1">Golgi apparatus membrane</location>
        <topology evidence="1">Single-pass type II membrane protein</topology>
    </subcellularLocation>
</comment>
<dbReference type="InterPro" id="IPR007657">
    <property type="entry name" value="Glycosyltransferase_61"/>
</dbReference>
<dbReference type="PANTHER" id="PTHR20961:SF81">
    <property type="entry name" value="GLYCOSYLTRANSFERASE FAMILY 61 PROTEIN"/>
    <property type="match status" value="1"/>
</dbReference>
<dbReference type="Pfam" id="PF04577">
    <property type="entry name" value="Glyco_transf_61"/>
    <property type="match status" value="1"/>
</dbReference>
<keyword evidence="9" id="KW-1185">Reference proteome</keyword>
<dbReference type="GO" id="GO:0000139">
    <property type="term" value="C:Golgi membrane"/>
    <property type="evidence" value="ECO:0007669"/>
    <property type="project" value="UniProtKB-SubCell"/>
</dbReference>
<keyword evidence="6" id="KW-1133">Transmembrane helix</keyword>
<dbReference type="GO" id="GO:0016763">
    <property type="term" value="F:pentosyltransferase activity"/>
    <property type="evidence" value="ECO:0007669"/>
    <property type="project" value="UniProtKB-ARBA"/>
</dbReference>
<keyword evidence="5" id="KW-0325">Glycoprotein</keyword>
<keyword evidence="6" id="KW-0472">Membrane</keyword>
<keyword evidence="4" id="KW-0808">Transferase</keyword>